<dbReference type="InterPro" id="IPR057765">
    <property type="entry name" value="MS1-like_ubiquitin"/>
</dbReference>
<dbReference type="AlphaFoldDB" id="A0A124SAW5"/>
<dbReference type="InterPro" id="IPR059080">
    <property type="entry name" value="WHD_PTC1"/>
</dbReference>
<feature type="domain" description="PHD finger protein MALE STERILITY 1-like ubiquitin-like" evidence="4">
    <location>
        <begin position="611"/>
        <end position="704"/>
    </location>
</feature>
<keyword evidence="1" id="KW-0479">Metal-binding</keyword>
<evidence type="ECO:0000313" key="6">
    <source>
        <dbReference type="EMBL" id="KVH88767.1"/>
    </source>
</evidence>
<reference evidence="6 7" key="1">
    <citation type="journal article" date="2016" name="Sci. Rep.">
        <title>The genome sequence of the outbreeding globe artichoke constructed de novo incorporating a phase-aware low-pass sequencing strategy of F1 progeny.</title>
        <authorList>
            <person name="Scaglione D."/>
            <person name="Reyes-Chin-Wo S."/>
            <person name="Acquadro A."/>
            <person name="Froenicke L."/>
            <person name="Portis E."/>
            <person name="Beitel C."/>
            <person name="Tirone M."/>
            <person name="Mauro R."/>
            <person name="Lo Monaco A."/>
            <person name="Mauromicale G."/>
            <person name="Faccioli P."/>
            <person name="Cattivelli L."/>
            <person name="Rieseberg L."/>
            <person name="Michelmore R."/>
            <person name="Lanteri S."/>
        </authorList>
    </citation>
    <scope>NUCLEOTIDE SEQUENCE [LARGE SCALE GENOMIC DNA]</scope>
    <source>
        <strain evidence="6">2C</strain>
    </source>
</reference>
<keyword evidence="2" id="KW-0863">Zinc-finger</keyword>
<dbReference type="STRING" id="59895.A0A124SAW5"/>
<evidence type="ECO:0000313" key="7">
    <source>
        <dbReference type="Proteomes" id="UP000243975"/>
    </source>
</evidence>
<dbReference type="EMBL" id="LEKV01005339">
    <property type="protein sequence ID" value="KVH88767.1"/>
    <property type="molecule type" value="Genomic_DNA"/>
</dbReference>
<dbReference type="InterPro" id="IPR011011">
    <property type="entry name" value="Znf_FYVE_PHD"/>
</dbReference>
<evidence type="ECO:0000256" key="1">
    <source>
        <dbReference type="ARBA" id="ARBA00022723"/>
    </source>
</evidence>
<comment type="caution">
    <text evidence="6">The sequence shown here is derived from an EMBL/GenBank/DDBJ whole genome shotgun (WGS) entry which is preliminary data.</text>
</comment>
<protein>
    <submittedName>
        <fullName evidence="6">Zinc finger, FYVE/PHD-type</fullName>
    </submittedName>
</protein>
<dbReference type="PANTHER" id="PTHR46201:SF8">
    <property type="entry name" value="CHROMATIN REGULATOR PHD FAMILY"/>
    <property type="match status" value="1"/>
</dbReference>
<dbReference type="Proteomes" id="UP000243975">
    <property type="component" value="Unassembled WGS sequence"/>
</dbReference>
<accession>A0A124SAW5</accession>
<dbReference type="Pfam" id="PF25874">
    <property type="entry name" value="WHD_plant_repro"/>
    <property type="match status" value="2"/>
</dbReference>
<feature type="domain" description="PTC1-like winged helix-turn-helix" evidence="5">
    <location>
        <begin position="372"/>
        <end position="450"/>
    </location>
</feature>
<dbReference type="PANTHER" id="PTHR46201">
    <property type="entry name" value="PHD FINGER PROTEIN MALE MEIOCYTE DEATH 1-RELATED"/>
    <property type="match status" value="1"/>
</dbReference>
<evidence type="ECO:0000259" key="5">
    <source>
        <dbReference type="Pfam" id="PF25874"/>
    </source>
</evidence>
<evidence type="ECO:0000256" key="3">
    <source>
        <dbReference type="ARBA" id="ARBA00022833"/>
    </source>
</evidence>
<dbReference type="Gramene" id="KVH88767">
    <property type="protein sequence ID" value="KVH88767"/>
    <property type="gene ID" value="Ccrd_025764"/>
</dbReference>
<dbReference type="Pfam" id="PF25565">
    <property type="entry name" value="Ubiquitin_At1g33420"/>
    <property type="match status" value="1"/>
</dbReference>
<organism evidence="6 7">
    <name type="scientific">Cynara cardunculus var. scolymus</name>
    <name type="common">Globe artichoke</name>
    <name type="synonym">Cynara scolymus</name>
    <dbReference type="NCBI Taxonomy" id="59895"/>
    <lineage>
        <taxon>Eukaryota</taxon>
        <taxon>Viridiplantae</taxon>
        <taxon>Streptophyta</taxon>
        <taxon>Embryophyta</taxon>
        <taxon>Tracheophyta</taxon>
        <taxon>Spermatophyta</taxon>
        <taxon>Magnoliopsida</taxon>
        <taxon>eudicotyledons</taxon>
        <taxon>Gunneridae</taxon>
        <taxon>Pentapetalae</taxon>
        <taxon>asterids</taxon>
        <taxon>campanulids</taxon>
        <taxon>Asterales</taxon>
        <taxon>Asteraceae</taxon>
        <taxon>Carduoideae</taxon>
        <taxon>Cardueae</taxon>
        <taxon>Carduinae</taxon>
        <taxon>Cynara</taxon>
    </lineage>
</organism>
<sequence length="779" mass="89142">MATLEACIKNNISRKRKQRIFEFKSFGKSVIDLSGPFRDNIRSFLDEYGEQIEQQKLTATVSNNVWSTLLLCESNGAVFPLYTIEELINDHSISPFCCHCKSVGQFTLAICMCVFNLYISKLGLLNCDFVNEFEGWGHHFVCKRRYRFMIPPYGDKQPLKDHDQKNSLELDDTHILHGLIHCNGFGHLISINKLELGSSNCLTQTDVMNLWDSICSSLKTRKVSVADVKLERSMELRLIHGVAFENSWFGNWGYKFAHGSFDITDDKYRGAVRFLAELDLDMIINDFKSTCHGRKIQQIICKYRELSETPLTSMNELLRFLLEFKPTAQIETQIIAPSRKIPKYEHSTSDEESQNPKGLNEFLTSLMDADCRWPQRRVEYSLEVIVKLLKQKNNAMSRHELRESARQFVGDTGLIDFVLKSINVLSFENYVIRRMVNSLTKLVEFEIHEVAEDSKTVKFVSSLWKLEPRWPKQRLEKTAKVIANILKEHKILSNGRNGAMSRKDLRNMASKYVGDTGLIDFVLKSIDNSVIGKQIVTRMKNPLTRLMEFEIRDQNCEEFGFEKEGDAYGDVLFLYRNVLLGYPWWNSVSQACRVVLNSKYFVKEWEVGLGNEQLMTLTCRILPSFDELETELTRPLPPGELVMVTPWMTIGQLREVAQCALRDTYCIMDRFEVSQIGGLKGIRDEVVLSCAVEAGAQVWVRGCGLDLGTTLRYEGGDGYAVESRVDCGCDDDVERMVPCDECQVWRHTRCSGIEDDEAAPMEFVCGDSDAKSKSDLLSH</sequence>
<gene>
    <name evidence="6" type="ORF">Ccrd_025764</name>
</gene>
<dbReference type="InterPro" id="IPR013083">
    <property type="entry name" value="Znf_RING/FYVE/PHD"/>
</dbReference>
<dbReference type="OMA" id="WGHHFVC"/>
<dbReference type="SUPFAM" id="SSF57903">
    <property type="entry name" value="FYVE/PHD zinc finger"/>
    <property type="match status" value="1"/>
</dbReference>
<proteinExistence type="predicted"/>
<evidence type="ECO:0000259" key="4">
    <source>
        <dbReference type="Pfam" id="PF25565"/>
    </source>
</evidence>
<name>A0A124SAW5_CYNCS</name>
<keyword evidence="3" id="KW-0862">Zinc</keyword>
<feature type="domain" description="PTC1-like winged helix-turn-helix" evidence="5">
    <location>
        <begin position="469"/>
        <end position="553"/>
    </location>
</feature>
<evidence type="ECO:0000256" key="2">
    <source>
        <dbReference type="ARBA" id="ARBA00022771"/>
    </source>
</evidence>
<dbReference type="GO" id="GO:0008270">
    <property type="term" value="F:zinc ion binding"/>
    <property type="evidence" value="ECO:0007669"/>
    <property type="project" value="UniProtKB-KW"/>
</dbReference>
<dbReference type="Gene3D" id="3.30.40.10">
    <property type="entry name" value="Zinc/RING finger domain, C3HC4 (zinc finger)"/>
    <property type="match status" value="1"/>
</dbReference>
<keyword evidence="7" id="KW-1185">Reference proteome</keyword>